<evidence type="ECO:0000313" key="2">
    <source>
        <dbReference type="EMBL" id="KAK7610009.1"/>
    </source>
</evidence>
<protein>
    <submittedName>
        <fullName evidence="2">Uncharacterized protein</fullName>
    </submittedName>
</protein>
<keyword evidence="1" id="KW-0812">Transmembrane</keyword>
<feature type="transmembrane region" description="Helical" evidence="1">
    <location>
        <begin position="72"/>
        <end position="102"/>
    </location>
</feature>
<organism evidence="2 3">
    <name type="scientific">Phyllosticta paracitricarpa</name>
    <dbReference type="NCBI Taxonomy" id="2016321"/>
    <lineage>
        <taxon>Eukaryota</taxon>
        <taxon>Fungi</taxon>
        <taxon>Dikarya</taxon>
        <taxon>Ascomycota</taxon>
        <taxon>Pezizomycotina</taxon>
        <taxon>Dothideomycetes</taxon>
        <taxon>Dothideomycetes incertae sedis</taxon>
        <taxon>Botryosphaeriales</taxon>
        <taxon>Phyllostictaceae</taxon>
        <taxon>Phyllosticta</taxon>
    </lineage>
</organism>
<dbReference type="Gene3D" id="6.10.110.10">
    <property type="match status" value="1"/>
</dbReference>
<reference evidence="2 3" key="1">
    <citation type="submission" date="2024-04" db="EMBL/GenBank/DDBJ databases">
        <title>Phyllosticta paracitricarpa is synonymous to the EU quarantine fungus P. citricarpa based on phylogenomic analyses.</title>
        <authorList>
            <consortium name="Lawrence Berkeley National Laboratory"/>
            <person name="Van ingen-buijs V.A."/>
            <person name="Van westerhoven A.C."/>
            <person name="Haridas S."/>
            <person name="Skiadas P."/>
            <person name="Martin F."/>
            <person name="Groenewald J.Z."/>
            <person name="Crous P.W."/>
            <person name="Seidl M.F."/>
        </authorList>
    </citation>
    <scope>NUCLEOTIDE SEQUENCE [LARGE SCALE GENOMIC DNA]</scope>
    <source>
        <strain evidence="2 3">CBS 141358</strain>
    </source>
</reference>
<keyword evidence="3" id="KW-1185">Reference proteome</keyword>
<gene>
    <name evidence="2" type="ORF">JOL62DRAFT_612933</name>
</gene>
<keyword evidence="1" id="KW-0472">Membrane</keyword>
<accession>A0ABR1N463</accession>
<dbReference type="Proteomes" id="UP001367316">
    <property type="component" value="Unassembled WGS sequence"/>
</dbReference>
<dbReference type="EMBL" id="JBBPBF010000020">
    <property type="protein sequence ID" value="KAK7610009.1"/>
    <property type="molecule type" value="Genomic_DNA"/>
</dbReference>
<keyword evidence="1" id="KW-1133">Transmembrane helix</keyword>
<evidence type="ECO:0000313" key="3">
    <source>
        <dbReference type="Proteomes" id="UP001367316"/>
    </source>
</evidence>
<sequence length="147" mass="15723">MADSIRTVNWRQVPHHAWNWTKTHKYELVFWLLCPKPIYFAVRPLLVLAGINTEMLFRNTEVWIEEHPGQAALLFTCIAALCAVVVVYSPGVVAAGVAASAAAAGSLAAATQSFFGYVPAGGVLAIFQSAAMGGYGGAVQERIFGVL</sequence>
<proteinExistence type="predicted"/>
<evidence type="ECO:0000256" key="1">
    <source>
        <dbReference type="SAM" id="Phobius"/>
    </source>
</evidence>
<feature type="transmembrane region" description="Helical" evidence="1">
    <location>
        <begin position="114"/>
        <end position="135"/>
    </location>
</feature>
<name>A0ABR1N463_9PEZI</name>
<comment type="caution">
    <text evidence="2">The sequence shown here is derived from an EMBL/GenBank/DDBJ whole genome shotgun (WGS) entry which is preliminary data.</text>
</comment>
<dbReference type="InterPro" id="IPR038213">
    <property type="entry name" value="IFI6/IFI27-like_sf"/>
</dbReference>
<feature type="transmembrane region" description="Helical" evidence="1">
    <location>
        <begin position="28"/>
        <end position="51"/>
    </location>
</feature>